<dbReference type="HOGENOM" id="CLU_105846_2_1_9"/>
<dbReference type="RefSeq" id="WP_015076331.1">
    <property type="nucleotide sequence ID" value="NC_019425.2"/>
</dbReference>
<evidence type="ECO:0000313" key="2">
    <source>
        <dbReference type="Proteomes" id="UP000000212"/>
    </source>
</evidence>
<dbReference type="Gene3D" id="3.30.2320.30">
    <property type="entry name" value="ATP synthase, E subunit, C-terminal"/>
    <property type="match status" value="1"/>
</dbReference>
<dbReference type="EMBL" id="HE999757">
    <property type="protein sequence ID" value="CCO11076.2"/>
    <property type="molecule type" value="Genomic_DNA"/>
</dbReference>
<dbReference type="OrthoDB" id="2166166at2"/>
<dbReference type="InterPro" id="IPR038495">
    <property type="entry name" value="ATPase_E_C"/>
</dbReference>
<dbReference type="KEGG" id="cml:BN424_1635"/>
<organism evidence="1 2">
    <name type="scientific">Carnobacterium maltaromaticum LMA28</name>
    <dbReference type="NCBI Taxonomy" id="1234679"/>
    <lineage>
        <taxon>Bacteria</taxon>
        <taxon>Bacillati</taxon>
        <taxon>Bacillota</taxon>
        <taxon>Bacilli</taxon>
        <taxon>Lactobacillales</taxon>
        <taxon>Carnobacteriaceae</taxon>
        <taxon>Carnobacterium</taxon>
    </lineage>
</organism>
<protein>
    <submittedName>
        <fullName evidence="1">Uncharacterized protein</fullName>
    </submittedName>
</protein>
<dbReference type="Proteomes" id="UP000000212">
    <property type="component" value="Chromosome"/>
</dbReference>
<sequence>MSDLTKLTEKMLKRIENESEEKTAKAKIQAKELLSSGERQLMDQSHSEKAKIDATILKDYNLNLNSYKIKLRNRLLAEKQQIIEETFEQALKKMKDWNSTEFQDFLEHAIKQFSTEKKIEVILGNKSSGYISQEFLHELEIKSSFLIVLSQEKIANKSGFILRMAGIDYNFCFEDIIKTKKEDLMPMVSTKLFN</sequence>
<keyword evidence="2" id="KW-1185">Reference proteome</keyword>
<accession>K8ER84</accession>
<reference evidence="2" key="1">
    <citation type="journal article" date="2013" name="Genome Announc.">
        <title>Complete Chromosome Sequence of Carnobacterium maltaromaticum LMA 28.</title>
        <authorList>
            <person name="Cailliez-Grimal C."/>
            <person name="Chaillou S."/>
            <person name="Anba-Mondoloni J."/>
            <person name="Loux V."/>
            <person name="Afzal M.I."/>
            <person name="Rahman A."/>
            <person name="Kergourlay G."/>
            <person name="Champomier-Verges M.C."/>
            <person name="Zagorec M."/>
            <person name="Dalgaard P."/>
            <person name="Leisner J.J."/>
            <person name="Prevost H."/>
            <person name="Revol-Junelles A.M."/>
            <person name="Borges F."/>
        </authorList>
    </citation>
    <scope>NUCLEOTIDE SEQUENCE</scope>
    <source>
        <strain evidence="2">LMA28</strain>
    </source>
</reference>
<name>K8ER84_CARML</name>
<gene>
    <name evidence="1" type="ORF">BN424_1635</name>
</gene>
<evidence type="ECO:0000313" key="1">
    <source>
        <dbReference type="EMBL" id="CCO11076.2"/>
    </source>
</evidence>
<dbReference type="STRING" id="1234679.BN424_1635"/>
<dbReference type="eggNOG" id="COG1390">
    <property type="taxonomic scope" value="Bacteria"/>
</dbReference>
<dbReference type="SUPFAM" id="SSF160527">
    <property type="entry name" value="V-type ATPase subunit E-like"/>
    <property type="match status" value="1"/>
</dbReference>
<proteinExistence type="predicted"/>
<dbReference type="AlphaFoldDB" id="K8ER84"/>